<evidence type="ECO:0000313" key="2">
    <source>
        <dbReference type="EMBL" id="MED6167773.1"/>
    </source>
</evidence>
<evidence type="ECO:0000313" key="3">
    <source>
        <dbReference type="Proteomes" id="UP001341840"/>
    </source>
</evidence>
<feature type="region of interest" description="Disordered" evidence="1">
    <location>
        <begin position="1"/>
        <end position="31"/>
    </location>
</feature>
<comment type="caution">
    <text evidence="2">The sequence shown here is derived from an EMBL/GenBank/DDBJ whole genome shotgun (WGS) entry which is preliminary data.</text>
</comment>
<name>A0ABU6V5Z5_9FABA</name>
<proteinExistence type="predicted"/>
<sequence length="69" mass="7354">EMSRIGSGASKMNLESAGVTPTNSSSLDPELLPQSHLQCTLHQTEEGQIEPNMHQLVCLLQAPGSITLP</sequence>
<evidence type="ECO:0000256" key="1">
    <source>
        <dbReference type="SAM" id="MobiDB-lite"/>
    </source>
</evidence>
<protein>
    <submittedName>
        <fullName evidence="2">Uncharacterized protein</fullName>
    </submittedName>
</protein>
<feature type="non-terminal residue" evidence="2">
    <location>
        <position position="1"/>
    </location>
</feature>
<keyword evidence="3" id="KW-1185">Reference proteome</keyword>
<organism evidence="2 3">
    <name type="scientific">Stylosanthes scabra</name>
    <dbReference type="NCBI Taxonomy" id="79078"/>
    <lineage>
        <taxon>Eukaryota</taxon>
        <taxon>Viridiplantae</taxon>
        <taxon>Streptophyta</taxon>
        <taxon>Embryophyta</taxon>
        <taxon>Tracheophyta</taxon>
        <taxon>Spermatophyta</taxon>
        <taxon>Magnoliopsida</taxon>
        <taxon>eudicotyledons</taxon>
        <taxon>Gunneridae</taxon>
        <taxon>Pentapetalae</taxon>
        <taxon>rosids</taxon>
        <taxon>fabids</taxon>
        <taxon>Fabales</taxon>
        <taxon>Fabaceae</taxon>
        <taxon>Papilionoideae</taxon>
        <taxon>50 kb inversion clade</taxon>
        <taxon>dalbergioids sensu lato</taxon>
        <taxon>Dalbergieae</taxon>
        <taxon>Pterocarpus clade</taxon>
        <taxon>Stylosanthes</taxon>
    </lineage>
</organism>
<dbReference type="EMBL" id="JASCZI010151047">
    <property type="protein sequence ID" value="MED6167773.1"/>
    <property type="molecule type" value="Genomic_DNA"/>
</dbReference>
<dbReference type="Proteomes" id="UP001341840">
    <property type="component" value="Unassembled WGS sequence"/>
</dbReference>
<gene>
    <name evidence="2" type="ORF">PIB30_006055</name>
</gene>
<reference evidence="2 3" key="1">
    <citation type="journal article" date="2023" name="Plants (Basel)">
        <title>Bridging the Gap: Combining Genomics and Transcriptomics Approaches to Understand Stylosanthes scabra, an Orphan Legume from the Brazilian Caatinga.</title>
        <authorList>
            <person name="Ferreira-Neto J.R.C."/>
            <person name="da Silva M.D."/>
            <person name="Binneck E."/>
            <person name="de Melo N.F."/>
            <person name="da Silva R.H."/>
            <person name="de Melo A.L.T.M."/>
            <person name="Pandolfi V."/>
            <person name="Bustamante F.O."/>
            <person name="Brasileiro-Vidal A.C."/>
            <person name="Benko-Iseppon A.M."/>
        </authorList>
    </citation>
    <scope>NUCLEOTIDE SEQUENCE [LARGE SCALE GENOMIC DNA]</scope>
    <source>
        <tissue evidence="2">Leaves</tissue>
    </source>
</reference>
<accession>A0ABU6V5Z5</accession>